<organism evidence="2 3">
    <name type="scientific">Trichinella patagoniensis</name>
    <dbReference type="NCBI Taxonomy" id="990121"/>
    <lineage>
        <taxon>Eukaryota</taxon>
        <taxon>Metazoa</taxon>
        <taxon>Ecdysozoa</taxon>
        <taxon>Nematoda</taxon>
        <taxon>Enoplea</taxon>
        <taxon>Dorylaimia</taxon>
        <taxon>Trichinellida</taxon>
        <taxon>Trichinellidae</taxon>
        <taxon>Trichinella</taxon>
    </lineage>
</organism>
<evidence type="ECO:0000313" key="2">
    <source>
        <dbReference type="EMBL" id="KRY07691.1"/>
    </source>
</evidence>
<dbReference type="OrthoDB" id="5916130at2759"/>
<reference evidence="2 3" key="1">
    <citation type="submission" date="2015-01" db="EMBL/GenBank/DDBJ databases">
        <title>Evolution of Trichinella species and genotypes.</title>
        <authorList>
            <person name="Korhonen P.K."/>
            <person name="Edoardo P."/>
            <person name="Giuseppe L.R."/>
            <person name="Gasser R.B."/>
        </authorList>
    </citation>
    <scope>NUCLEOTIDE SEQUENCE [LARGE SCALE GENOMIC DNA]</scope>
    <source>
        <strain evidence="2">ISS2496</strain>
    </source>
</reference>
<name>A0A0V0Z5J6_9BILA</name>
<keyword evidence="3" id="KW-1185">Reference proteome</keyword>
<evidence type="ECO:0000256" key="1">
    <source>
        <dbReference type="SAM" id="MobiDB-lite"/>
    </source>
</evidence>
<dbReference type="AlphaFoldDB" id="A0A0V0Z5J6"/>
<accession>A0A0V0Z5J6</accession>
<comment type="caution">
    <text evidence="2">The sequence shown here is derived from an EMBL/GenBank/DDBJ whole genome shotgun (WGS) entry which is preliminary data.</text>
</comment>
<dbReference type="EMBL" id="JYDQ01000417">
    <property type="protein sequence ID" value="KRY07691.1"/>
    <property type="molecule type" value="Genomic_DNA"/>
</dbReference>
<dbReference type="Proteomes" id="UP000054783">
    <property type="component" value="Unassembled WGS sequence"/>
</dbReference>
<protein>
    <submittedName>
        <fullName evidence="2">Uncharacterized protein</fullName>
    </submittedName>
</protein>
<gene>
    <name evidence="2" type="ORF">T12_16471</name>
</gene>
<evidence type="ECO:0000313" key="3">
    <source>
        <dbReference type="Proteomes" id="UP000054783"/>
    </source>
</evidence>
<sequence>MTEQHAERRLIKHRLVGSCGLVARSRPRFSPAVSFELGGKGGFIAAVRRLPQLDLQLATPPSSNGCYKWKRRHLVMTVIAARLGRRTTPPSKRAARNIGSLSRKPYK</sequence>
<feature type="region of interest" description="Disordered" evidence="1">
    <location>
        <begin position="85"/>
        <end position="107"/>
    </location>
</feature>
<proteinExistence type="predicted"/>